<comment type="caution">
    <text evidence="2">The sequence shown here is derived from an EMBL/GenBank/DDBJ whole genome shotgun (WGS) entry which is preliminary data.</text>
</comment>
<sequence length="54" mass="6174">MKVTTTNARTILPDLVKRAEQGETIEFTTYGSTKAVLISSERYERLSRNMHKSN</sequence>
<dbReference type="NCBIfam" id="TIGR01552">
    <property type="entry name" value="phd_fam"/>
    <property type="match status" value="1"/>
</dbReference>
<dbReference type="RefSeq" id="WP_205375376.1">
    <property type="nucleotide sequence ID" value="NZ_JAFEJA010000001.1"/>
</dbReference>
<gene>
    <name evidence="2" type="ORF">JE024_22880</name>
</gene>
<dbReference type="InterPro" id="IPR036165">
    <property type="entry name" value="YefM-like_sf"/>
</dbReference>
<dbReference type="SUPFAM" id="SSF143120">
    <property type="entry name" value="YefM-like"/>
    <property type="match status" value="1"/>
</dbReference>
<comment type="similarity">
    <text evidence="1">Belongs to the phD/YefM antitoxin family.</text>
</comment>
<name>A0ABS2UVG4_9ACTN</name>
<dbReference type="EMBL" id="JAFEJA010000001">
    <property type="protein sequence ID" value="MBM9621530.1"/>
    <property type="molecule type" value="Genomic_DNA"/>
</dbReference>
<dbReference type="Gene3D" id="3.40.1620.10">
    <property type="entry name" value="YefM-like domain"/>
    <property type="match status" value="1"/>
</dbReference>
<proteinExistence type="inferred from homology"/>
<accession>A0ABS2UVG4</accession>
<evidence type="ECO:0000256" key="1">
    <source>
        <dbReference type="ARBA" id="ARBA00009981"/>
    </source>
</evidence>
<organism evidence="2 3">
    <name type="scientific">Streptomyces zhihengii</name>
    <dbReference type="NCBI Taxonomy" id="1818004"/>
    <lineage>
        <taxon>Bacteria</taxon>
        <taxon>Bacillati</taxon>
        <taxon>Actinomycetota</taxon>
        <taxon>Actinomycetes</taxon>
        <taxon>Kitasatosporales</taxon>
        <taxon>Streptomycetaceae</taxon>
        <taxon>Streptomyces</taxon>
    </lineage>
</organism>
<protein>
    <submittedName>
        <fullName evidence="2">Type II toxin-antitoxin system prevent-host-death family antitoxin</fullName>
    </submittedName>
</protein>
<keyword evidence="3" id="KW-1185">Reference proteome</keyword>
<evidence type="ECO:0000313" key="2">
    <source>
        <dbReference type="EMBL" id="MBM9621530.1"/>
    </source>
</evidence>
<evidence type="ECO:0000313" key="3">
    <source>
        <dbReference type="Proteomes" id="UP000664109"/>
    </source>
</evidence>
<reference evidence="2 3" key="1">
    <citation type="journal article" date="2016" name="Arch. Microbiol.">
        <title>Streptomyces zhihengii sp. nov., isolated from rhizospheric soil of Psammosilene tunicoides.</title>
        <authorList>
            <person name="Huang M.J."/>
            <person name="Fei J.J."/>
            <person name="Salam N."/>
            <person name="Kim C.J."/>
            <person name="Hozzein W.N."/>
            <person name="Xiao M."/>
            <person name="Huang H.Q."/>
            <person name="Li W.J."/>
        </authorList>
    </citation>
    <scope>NUCLEOTIDE SEQUENCE [LARGE SCALE GENOMIC DNA]</scope>
    <source>
        <strain evidence="2 3">YIM T102</strain>
    </source>
</reference>
<dbReference type="Proteomes" id="UP000664109">
    <property type="component" value="Unassembled WGS sequence"/>
</dbReference>